<proteinExistence type="predicted"/>
<feature type="transmembrane region" description="Helical" evidence="1">
    <location>
        <begin position="79"/>
        <end position="101"/>
    </location>
</feature>
<accession>A0A1J5GDX1</accession>
<name>A0A1J5GDX1_9BACT</name>
<evidence type="ECO:0000313" key="3">
    <source>
        <dbReference type="Proteomes" id="UP000182059"/>
    </source>
</evidence>
<gene>
    <name evidence="2" type="ORF">AUK15_01900</name>
</gene>
<dbReference type="PANTHER" id="PTHR30221">
    <property type="entry name" value="SMALL-CONDUCTANCE MECHANOSENSITIVE CHANNEL"/>
    <property type="match status" value="1"/>
</dbReference>
<dbReference type="Pfam" id="PF05552">
    <property type="entry name" value="MS_channel_1st_1"/>
    <property type="match status" value="2"/>
</dbReference>
<feature type="transmembrane region" description="Helical" evidence="1">
    <location>
        <begin position="160"/>
        <end position="178"/>
    </location>
</feature>
<feature type="transmembrane region" description="Helical" evidence="1">
    <location>
        <begin position="121"/>
        <end position="139"/>
    </location>
</feature>
<dbReference type="PANTHER" id="PTHR30221:SF1">
    <property type="entry name" value="SMALL-CONDUCTANCE MECHANOSENSITIVE CHANNEL"/>
    <property type="match status" value="1"/>
</dbReference>
<evidence type="ECO:0000313" key="2">
    <source>
        <dbReference type="EMBL" id="OIP65336.1"/>
    </source>
</evidence>
<sequence length="230" mass="24059">MPIISDWGVQLSSAFTGIGVQVLQFIPKLILAIIIFIAGWVVGSVLSEVVSKIIKAIKVDLILESAGARGLLDKAGFNLNTGAFLGGLVKWFIIIVFLVTALDILKLEAVNAFLTNVVLGYIPQVIVATLILVVAAVLADLSQKVLSGGARALDSKHAGMVGGVARWAIWIVAILAALNQLGIAGPMMQTLFTGLVAMLAIAGGLAFGLGGKEAASNYIEKLRGDISNRR</sequence>
<keyword evidence="1" id="KW-0472">Membrane</keyword>
<dbReference type="InterPro" id="IPR045275">
    <property type="entry name" value="MscS_archaea/bacteria_type"/>
</dbReference>
<dbReference type="Gene3D" id="1.10.287.1260">
    <property type="match status" value="2"/>
</dbReference>
<reference evidence="2 3" key="1">
    <citation type="journal article" date="2016" name="Environ. Microbiol.">
        <title>Genomic resolution of a cold subsurface aquifer community provides metabolic insights for novel microbes adapted to high CO concentrations.</title>
        <authorList>
            <person name="Probst A.J."/>
            <person name="Castelle C.J."/>
            <person name="Singh A."/>
            <person name="Brown C.T."/>
            <person name="Anantharaman K."/>
            <person name="Sharon I."/>
            <person name="Hug L.A."/>
            <person name="Burstein D."/>
            <person name="Emerson J.B."/>
            <person name="Thomas B.C."/>
            <person name="Banfield J.F."/>
        </authorList>
    </citation>
    <scope>NUCLEOTIDE SEQUENCE [LARGE SCALE GENOMIC DNA]</scope>
    <source>
        <strain evidence="2">CG2_30_43_9</strain>
    </source>
</reference>
<dbReference type="InterPro" id="IPR008910">
    <property type="entry name" value="MSC_TM_helix"/>
</dbReference>
<dbReference type="Proteomes" id="UP000182059">
    <property type="component" value="Unassembled WGS sequence"/>
</dbReference>
<dbReference type="AlphaFoldDB" id="A0A1J5GDX1"/>
<evidence type="ECO:0008006" key="4">
    <source>
        <dbReference type="Google" id="ProtNLM"/>
    </source>
</evidence>
<keyword evidence="1" id="KW-1133">Transmembrane helix</keyword>
<keyword evidence="1" id="KW-0812">Transmembrane</keyword>
<evidence type="ECO:0000256" key="1">
    <source>
        <dbReference type="SAM" id="Phobius"/>
    </source>
</evidence>
<protein>
    <recommendedName>
        <fullName evidence="4">Small-conductance mechanosensitive ion channel</fullName>
    </recommendedName>
</protein>
<feature type="transmembrane region" description="Helical" evidence="1">
    <location>
        <begin position="190"/>
        <end position="211"/>
    </location>
</feature>
<dbReference type="GO" id="GO:0008381">
    <property type="term" value="F:mechanosensitive monoatomic ion channel activity"/>
    <property type="evidence" value="ECO:0007669"/>
    <property type="project" value="InterPro"/>
</dbReference>
<feature type="transmembrane region" description="Helical" evidence="1">
    <location>
        <begin position="29"/>
        <end position="50"/>
    </location>
</feature>
<dbReference type="EMBL" id="MNYX01000050">
    <property type="protein sequence ID" value="OIP65336.1"/>
    <property type="molecule type" value="Genomic_DNA"/>
</dbReference>
<comment type="caution">
    <text evidence="2">The sequence shown here is derived from an EMBL/GenBank/DDBJ whole genome shotgun (WGS) entry which is preliminary data.</text>
</comment>
<organism evidence="2 3">
    <name type="scientific">Candidatus Nomurabacteria bacterium CG2_30_43_9</name>
    <dbReference type="NCBI Taxonomy" id="1805283"/>
    <lineage>
        <taxon>Bacteria</taxon>
        <taxon>Candidatus Nomuraibacteriota</taxon>
    </lineage>
</organism>